<organism evidence="2 3">
    <name type="scientific">Hermanssonia centrifuga</name>
    <dbReference type="NCBI Taxonomy" id="98765"/>
    <lineage>
        <taxon>Eukaryota</taxon>
        <taxon>Fungi</taxon>
        <taxon>Dikarya</taxon>
        <taxon>Basidiomycota</taxon>
        <taxon>Agaricomycotina</taxon>
        <taxon>Agaricomycetes</taxon>
        <taxon>Polyporales</taxon>
        <taxon>Meruliaceae</taxon>
        <taxon>Hermanssonia</taxon>
    </lineage>
</organism>
<dbReference type="Proteomes" id="UP000186601">
    <property type="component" value="Unassembled WGS sequence"/>
</dbReference>
<proteinExistence type="predicted"/>
<accession>A0A2R6NW61</accession>
<dbReference type="OrthoDB" id="8954335at2759"/>
<name>A0A2R6NW61_9APHY</name>
<protein>
    <recommendedName>
        <fullName evidence="4">G domain-containing protein</fullName>
    </recommendedName>
</protein>
<dbReference type="Gene3D" id="3.40.50.300">
    <property type="entry name" value="P-loop containing nucleotide triphosphate hydrolases"/>
    <property type="match status" value="1"/>
</dbReference>
<feature type="coiled-coil region" evidence="1">
    <location>
        <begin position="194"/>
        <end position="311"/>
    </location>
</feature>
<keyword evidence="3" id="KW-1185">Reference proteome</keyword>
<dbReference type="SUPFAM" id="SSF52540">
    <property type="entry name" value="P-loop containing nucleoside triphosphate hydrolases"/>
    <property type="match status" value="1"/>
</dbReference>
<dbReference type="STRING" id="98765.A0A2R6NW61"/>
<reference evidence="2 3" key="1">
    <citation type="submission" date="2018-02" db="EMBL/GenBank/DDBJ databases">
        <title>Genome sequence of the basidiomycete white-rot fungus Phlebia centrifuga.</title>
        <authorList>
            <person name="Granchi Z."/>
            <person name="Peng M."/>
            <person name="de Vries R.P."/>
            <person name="Hilden K."/>
            <person name="Makela M.R."/>
            <person name="Grigoriev I."/>
            <person name="Riley R."/>
        </authorList>
    </citation>
    <scope>NUCLEOTIDE SEQUENCE [LARGE SCALE GENOMIC DNA]</scope>
    <source>
        <strain evidence="2 3">FBCC195</strain>
    </source>
</reference>
<gene>
    <name evidence="2" type="ORF">PHLCEN_2v7573</name>
</gene>
<dbReference type="InterPro" id="IPR027417">
    <property type="entry name" value="P-loop_NTPase"/>
</dbReference>
<evidence type="ECO:0000313" key="3">
    <source>
        <dbReference type="Proteomes" id="UP000186601"/>
    </source>
</evidence>
<keyword evidence="1" id="KW-0175">Coiled coil</keyword>
<dbReference type="EMBL" id="MLYV02000758">
    <property type="protein sequence ID" value="PSR78109.1"/>
    <property type="molecule type" value="Genomic_DNA"/>
</dbReference>
<evidence type="ECO:0008006" key="4">
    <source>
        <dbReference type="Google" id="ProtNLM"/>
    </source>
</evidence>
<sequence length="328" mass="37883">MAVGAGLKSCTSAVETTNTFQLYGRSVTLIDTPGFDDTTVSDTDILKMIAIYLSTTYQNGHKLSGIIYMHRISDFRVGGISRRNFSMFRKLCGDETLRNVAIVTNMWGEVSPERGAAREQELRSDDLLFKQVLEKGAEMIRHDNTLESAQAILWHLVNKRPRVLRIQRELVDEGKDITQTAAGEELDRELAALAKKHMEQLAEVQKEMEEALATKDMETKKELEEVRNDLMKNMEKIENDRDRLSREYAEEKKRADAKMKEIETALEAEKESRAQRQIEIKRLTREMQENQRATTAQREEMRKEIQRLQNQPRRGFFSRIGHAIDSLF</sequence>
<dbReference type="AlphaFoldDB" id="A0A2R6NW61"/>
<comment type="caution">
    <text evidence="2">The sequence shown here is derived from an EMBL/GenBank/DDBJ whole genome shotgun (WGS) entry which is preliminary data.</text>
</comment>
<evidence type="ECO:0000313" key="2">
    <source>
        <dbReference type="EMBL" id="PSR78109.1"/>
    </source>
</evidence>
<evidence type="ECO:0000256" key="1">
    <source>
        <dbReference type="SAM" id="Coils"/>
    </source>
</evidence>